<accession>A0AAE9YE50</accession>
<dbReference type="Proteomes" id="UP001216390">
    <property type="component" value="Chromosome"/>
</dbReference>
<proteinExistence type="predicted"/>
<gene>
    <name evidence="2" type="ORF">PO878_16945</name>
</gene>
<sequence>MAYPQQGTREHPEATKVLVLGILGLVVCNILAPFAWVIGNRVVKEIDASPGGYTNRGTANAGRICGMVGTILIVVGLVIGILVGVLGAASDSSALGAVG</sequence>
<dbReference type="RefSeq" id="WP_272735715.1">
    <property type="nucleotide sequence ID" value="NZ_CP116942.1"/>
</dbReference>
<keyword evidence="3" id="KW-1185">Reference proteome</keyword>
<keyword evidence="1" id="KW-1133">Transmembrane helix</keyword>
<feature type="transmembrane region" description="Helical" evidence="1">
    <location>
        <begin position="17"/>
        <end position="43"/>
    </location>
</feature>
<keyword evidence="1" id="KW-0812">Transmembrane</keyword>
<protein>
    <recommendedName>
        <fullName evidence="4">DUF4190 domain-containing protein</fullName>
    </recommendedName>
</protein>
<dbReference type="KEGG" id="ima:PO878_16945"/>
<dbReference type="AlphaFoldDB" id="A0AAE9YE50"/>
<evidence type="ECO:0008006" key="4">
    <source>
        <dbReference type="Google" id="ProtNLM"/>
    </source>
</evidence>
<keyword evidence="1" id="KW-0472">Membrane</keyword>
<organism evidence="2 3">
    <name type="scientific">Iamia majanohamensis</name>
    <dbReference type="NCBI Taxonomy" id="467976"/>
    <lineage>
        <taxon>Bacteria</taxon>
        <taxon>Bacillati</taxon>
        <taxon>Actinomycetota</taxon>
        <taxon>Acidimicrobiia</taxon>
        <taxon>Acidimicrobiales</taxon>
        <taxon>Iamiaceae</taxon>
        <taxon>Iamia</taxon>
    </lineage>
</organism>
<name>A0AAE9YE50_9ACTN</name>
<evidence type="ECO:0000313" key="2">
    <source>
        <dbReference type="EMBL" id="WCO66191.1"/>
    </source>
</evidence>
<reference evidence="2" key="1">
    <citation type="submission" date="2023-01" db="EMBL/GenBank/DDBJ databases">
        <title>The diversity of Class Acidimicrobiia in South China Sea sediment environments and the proposal of Iamia marina sp. nov., a novel species of the genus Iamia.</title>
        <authorList>
            <person name="He Y."/>
            <person name="Tian X."/>
        </authorList>
    </citation>
    <scope>NUCLEOTIDE SEQUENCE</scope>
    <source>
        <strain evidence="2">DSM 19957</strain>
    </source>
</reference>
<evidence type="ECO:0000313" key="3">
    <source>
        <dbReference type="Proteomes" id="UP001216390"/>
    </source>
</evidence>
<evidence type="ECO:0000256" key="1">
    <source>
        <dbReference type="SAM" id="Phobius"/>
    </source>
</evidence>
<feature type="transmembrane region" description="Helical" evidence="1">
    <location>
        <begin position="64"/>
        <end position="89"/>
    </location>
</feature>
<dbReference type="EMBL" id="CP116942">
    <property type="protein sequence ID" value="WCO66191.1"/>
    <property type="molecule type" value="Genomic_DNA"/>
</dbReference>